<dbReference type="EMBL" id="JAMZMK010006614">
    <property type="protein sequence ID" value="KAI7748018.1"/>
    <property type="molecule type" value="Genomic_DNA"/>
</dbReference>
<dbReference type="AlphaFoldDB" id="A0AAD5GQ93"/>
<gene>
    <name evidence="1" type="ORF">M8C21_028522</name>
</gene>
<accession>A0AAD5GQ93</accession>
<organism evidence="1 2">
    <name type="scientific">Ambrosia artemisiifolia</name>
    <name type="common">Common ragweed</name>
    <dbReference type="NCBI Taxonomy" id="4212"/>
    <lineage>
        <taxon>Eukaryota</taxon>
        <taxon>Viridiplantae</taxon>
        <taxon>Streptophyta</taxon>
        <taxon>Embryophyta</taxon>
        <taxon>Tracheophyta</taxon>
        <taxon>Spermatophyta</taxon>
        <taxon>Magnoliopsida</taxon>
        <taxon>eudicotyledons</taxon>
        <taxon>Gunneridae</taxon>
        <taxon>Pentapetalae</taxon>
        <taxon>asterids</taxon>
        <taxon>campanulids</taxon>
        <taxon>Asterales</taxon>
        <taxon>Asteraceae</taxon>
        <taxon>Asteroideae</taxon>
        <taxon>Heliantheae alliance</taxon>
        <taxon>Heliantheae</taxon>
        <taxon>Ambrosia</taxon>
    </lineage>
</organism>
<dbReference type="Proteomes" id="UP001206925">
    <property type="component" value="Unassembled WGS sequence"/>
</dbReference>
<evidence type="ECO:0000313" key="1">
    <source>
        <dbReference type="EMBL" id="KAI7748018.1"/>
    </source>
</evidence>
<comment type="caution">
    <text evidence="1">The sequence shown here is derived from an EMBL/GenBank/DDBJ whole genome shotgun (WGS) entry which is preliminary data.</text>
</comment>
<evidence type="ECO:0000313" key="2">
    <source>
        <dbReference type="Proteomes" id="UP001206925"/>
    </source>
</evidence>
<reference evidence="1" key="1">
    <citation type="submission" date="2022-06" db="EMBL/GenBank/DDBJ databases">
        <title>Uncovering the hologenomic basis of an extraordinary plant invasion.</title>
        <authorList>
            <person name="Bieker V.C."/>
            <person name="Martin M.D."/>
            <person name="Gilbert T."/>
            <person name="Hodgins K."/>
            <person name="Battlay P."/>
            <person name="Petersen B."/>
            <person name="Wilson J."/>
        </authorList>
    </citation>
    <scope>NUCLEOTIDE SEQUENCE</scope>
    <source>
        <strain evidence="1">AA19_3_7</strain>
        <tissue evidence="1">Leaf</tissue>
    </source>
</reference>
<proteinExistence type="predicted"/>
<keyword evidence="2" id="KW-1185">Reference proteome</keyword>
<protein>
    <submittedName>
        <fullName evidence="1">Uncharacterized protein</fullName>
    </submittedName>
</protein>
<name>A0AAD5GQ93_AMBAR</name>
<sequence length="45" mass="5130">MDFSSCIDFTNVGFGPKTFRVDPYGDVGRWLLDLSLINSHHQNKT</sequence>